<dbReference type="EMBL" id="BAAAPU010000004">
    <property type="protein sequence ID" value="GAA1974679.1"/>
    <property type="molecule type" value="Genomic_DNA"/>
</dbReference>
<accession>A0ABN2RTU8</accession>
<protein>
    <submittedName>
        <fullName evidence="1">Uncharacterized protein</fullName>
    </submittedName>
</protein>
<evidence type="ECO:0000313" key="2">
    <source>
        <dbReference type="Proteomes" id="UP001500013"/>
    </source>
</evidence>
<sequence length="140" mass="14556">MAEPGAVEVKVMVCELLTTDCTTVVEDDAANGADPAYAAMTFCVPAEVQATTQVAVPALSVREPPEQLRAAPPLLKTTVPVGVPDAAVTLAVYVTGWPTTDGLADEVSEVVVGTLVRTDTVALGALAVDQPERTDETTYR</sequence>
<gene>
    <name evidence="1" type="ORF">GCM10009817_13580</name>
</gene>
<organism evidence="1 2">
    <name type="scientific">Terrabacter lapilli</name>
    <dbReference type="NCBI Taxonomy" id="436231"/>
    <lineage>
        <taxon>Bacteria</taxon>
        <taxon>Bacillati</taxon>
        <taxon>Actinomycetota</taxon>
        <taxon>Actinomycetes</taxon>
        <taxon>Micrococcales</taxon>
        <taxon>Intrasporangiaceae</taxon>
        <taxon>Terrabacter</taxon>
    </lineage>
</organism>
<comment type="caution">
    <text evidence="1">The sequence shown here is derived from an EMBL/GenBank/DDBJ whole genome shotgun (WGS) entry which is preliminary data.</text>
</comment>
<reference evidence="1 2" key="1">
    <citation type="journal article" date="2019" name="Int. J. Syst. Evol. Microbiol.">
        <title>The Global Catalogue of Microorganisms (GCM) 10K type strain sequencing project: providing services to taxonomists for standard genome sequencing and annotation.</title>
        <authorList>
            <consortium name="The Broad Institute Genomics Platform"/>
            <consortium name="The Broad Institute Genome Sequencing Center for Infectious Disease"/>
            <person name="Wu L."/>
            <person name="Ma J."/>
        </authorList>
    </citation>
    <scope>NUCLEOTIDE SEQUENCE [LARGE SCALE GENOMIC DNA]</scope>
    <source>
        <strain evidence="1 2">JCM 15628</strain>
    </source>
</reference>
<dbReference type="Proteomes" id="UP001500013">
    <property type="component" value="Unassembled WGS sequence"/>
</dbReference>
<evidence type="ECO:0000313" key="1">
    <source>
        <dbReference type="EMBL" id="GAA1974679.1"/>
    </source>
</evidence>
<proteinExistence type="predicted"/>
<name>A0ABN2RTU8_9MICO</name>
<keyword evidence="2" id="KW-1185">Reference proteome</keyword>